<accession>W8YLF2</accession>
<reference evidence="1" key="1">
    <citation type="submission" date="2014-01" db="EMBL/GenBank/DDBJ databases">
        <title>Draft genome sequence of highly nematicidal Bacillus thuringiensis DB27.</title>
        <authorList>
            <person name="Iatsenko I."/>
            <person name="Pickard D."/>
            <person name="Corton C."/>
            <person name="Dougan G."/>
            <person name="Sommer R.J."/>
        </authorList>
    </citation>
    <scope>NUCLEOTIDE SEQUENCE [LARGE SCALE GENOMIC DNA]</scope>
    <source>
        <strain evidence="1">DB27</strain>
    </source>
</reference>
<dbReference type="Proteomes" id="UP000030682">
    <property type="component" value="Unassembled WGS sequence"/>
</dbReference>
<gene>
    <name evidence="1" type="ORF">BTDB27_p000190</name>
</gene>
<evidence type="ECO:0000313" key="1">
    <source>
        <dbReference type="EMBL" id="CDN39527.1"/>
    </source>
</evidence>
<dbReference type="HOGENOM" id="CLU_3372174_0_0_9"/>
<dbReference type="AlphaFoldDB" id="W8YLF2"/>
<proteinExistence type="predicted"/>
<sequence>MACILPPMYTKIITYYRSQESKCDAHYMYPLFYI</sequence>
<organism evidence="1">
    <name type="scientific">Bacillus thuringiensis DB27</name>
    <dbReference type="NCBI Taxonomy" id="1431339"/>
    <lineage>
        <taxon>Bacteria</taxon>
        <taxon>Bacillati</taxon>
        <taxon>Bacillota</taxon>
        <taxon>Bacilli</taxon>
        <taxon>Bacillales</taxon>
        <taxon>Bacillaceae</taxon>
        <taxon>Bacillus</taxon>
        <taxon>Bacillus cereus group</taxon>
    </lineage>
</organism>
<dbReference type="EMBL" id="HG810024">
    <property type="protein sequence ID" value="CDN39527.1"/>
    <property type="molecule type" value="Genomic_DNA"/>
</dbReference>
<protein>
    <submittedName>
        <fullName evidence="1">Uncharacterized protein</fullName>
    </submittedName>
</protein>
<reference evidence="1" key="2">
    <citation type="submission" date="2014-01" db="EMBL/GenBank/DDBJ databases">
        <authorList>
            <person name="Aslett M."/>
        </authorList>
    </citation>
    <scope>NUCLEOTIDE SEQUENCE [LARGE SCALE GENOMIC DNA]</scope>
    <source>
        <strain evidence="1">DB27</strain>
    </source>
</reference>
<name>W8YLF2_BACTU</name>